<dbReference type="Gene3D" id="3.40.50.620">
    <property type="entry name" value="HUPs"/>
    <property type="match status" value="1"/>
</dbReference>
<comment type="caution">
    <text evidence="3">The sequence shown here is derived from an EMBL/GenBank/DDBJ whole genome shotgun (WGS) entry which is preliminary data.</text>
</comment>
<proteinExistence type="predicted"/>
<dbReference type="Proteomes" id="UP000297597">
    <property type="component" value="Unassembled WGS sequence"/>
</dbReference>
<organism evidence="3 4">
    <name type="scientific">Pelotomaculum propionicicum</name>
    <dbReference type="NCBI Taxonomy" id="258475"/>
    <lineage>
        <taxon>Bacteria</taxon>
        <taxon>Bacillati</taxon>
        <taxon>Bacillota</taxon>
        <taxon>Clostridia</taxon>
        <taxon>Eubacteriales</taxon>
        <taxon>Desulfotomaculaceae</taxon>
        <taxon>Pelotomaculum</taxon>
    </lineage>
</organism>
<dbReference type="PIRSF" id="PIRSF000090">
    <property type="entry name" value="Beta-ETF"/>
    <property type="match status" value="1"/>
</dbReference>
<protein>
    <recommendedName>
        <fullName evidence="1">Electron transfer flavoprotein small subunit</fullName>
    </recommendedName>
</protein>
<dbReference type="EMBL" id="QFFZ01000061">
    <property type="protein sequence ID" value="TEB09070.1"/>
    <property type="molecule type" value="Genomic_DNA"/>
</dbReference>
<dbReference type="InterPro" id="IPR014729">
    <property type="entry name" value="Rossmann-like_a/b/a_fold"/>
</dbReference>
<dbReference type="AlphaFoldDB" id="A0A4Y7RJZ7"/>
<dbReference type="InterPro" id="IPR033948">
    <property type="entry name" value="ETF_beta_N"/>
</dbReference>
<feature type="domain" description="Electron transfer flavoprotein alpha/beta-subunit N-terminal" evidence="2">
    <location>
        <begin position="25"/>
        <end position="215"/>
    </location>
</feature>
<dbReference type="PANTHER" id="PTHR21294:SF17">
    <property type="entry name" value="PROTEIN FIXA"/>
    <property type="match status" value="1"/>
</dbReference>
<dbReference type="InterPro" id="IPR012255">
    <property type="entry name" value="ETF_b"/>
</dbReference>
<sequence length="264" mass="28470">MNIAVCVKPVPDPKFYDKITINPETKLLERNKIPMAINPSDKNAIEAAMRLKELLGAKVILISMAPPEAKEVLKEGLAMGIDEAYLLSDRAFAGADTYATAKTLAAGLNKIGLFDLILTGSESVDGGTSHVPSQLGEMMGMPHLNHVMAVETEGDILKIKTKIENGYMLYEGLPPMVLGVSKEINTPRYVSLMGVVKAQGKPFTVWGLNDLQLNADDVGLAGSLTQPGSLRTPPIDRKVEMLDGDIEEKAEKILKILYAAGVLN</sequence>
<dbReference type="PANTHER" id="PTHR21294">
    <property type="entry name" value="ELECTRON TRANSFER FLAVOPROTEIN BETA-SUBUNIT"/>
    <property type="match status" value="1"/>
</dbReference>
<keyword evidence="3" id="KW-0560">Oxidoreductase</keyword>
<dbReference type="InterPro" id="IPR014730">
    <property type="entry name" value="ETF_a/b_N"/>
</dbReference>
<reference evidence="3 4" key="1">
    <citation type="journal article" date="2018" name="Environ. Microbiol.">
        <title>Novel energy conservation strategies and behaviour of Pelotomaculum schinkii driving syntrophic propionate catabolism.</title>
        <authorList>
            <person name="Hidalgo-Ahumada C.A.P."/>
            <person name="Nobu M.K."/>
            <person name="Narihiro T."/>
            <person name="Tamaki H."/>
            <person name="Liu W.T."/>
            <person name="Kamagata Y."/>
            <person name="Stams A.J.M."/>
            <person name="Imachi H."/>
            <person name="Sousa D.Z."/>
        </authorList>
    </citation>
    <scope>NUCLEOTIDE SEQUENCE [LARGE SCALE GENOMIC DNA]</scope>
    <source>
        <strain evidence="3 4">MGP</strain>
    </source>
</reference>
<accession>A0A4Y7RJZ7</accession>
<evidence type="ECO:0000313" key="4">
    <source>
        <dbReference type="Proteomes" id="UP000297597"/>
    </source>
</evidence>
<dbReference type="Pfam" id="PF01012">
    <property type="entry name" value="ETF"/>
    <property type="match status" value="1"/>
</dbReference>
<name>A0A4Y7RJZ7_9FIRM</name>
<evidence type="ECO:0000259" key="2">
    <source>
        <dbReference type="SMART" id="SM00893"/>
    </source>
</evidence>
<evidence type="ECO:0000313" key="3">
    <source>
        <dbReference type="EMBL" id="TEB09070.1"/>
    </source>
</evidence>
<dbReference type="GO" id="GO:0016491">
    <property type="term" value="F:oxidoreductase activity"/>
    <property type="evidence" value="ECO:0007669"/>
    <property type="project" value="UniProtKB-KW"/>
</dbReference>
<dbReference type="CDD" id="cd01714">
    <property type="entry name" value="ETF_beta"/>
    <property type="match status" value="1"/>
</dbReference>
<keyword evidence="4" id="KW-1185">Reference proteome</keyword>
<evidence type="ECO:0000256" key="1">
    <source>
        <dbReference type="ARBA" id="ARBA00042002"/>
    </source>
</evidence>
<gene>
    <name evidence="3" type="primary">carD_4</name>
    <name evidence="3" type="ORF">Pmgp_03424</name>
</gene>
<dbReference type="SUPFAM" id="SSF52402">
    <property type="entry name" value="Adenine nucleotide alpha hydrolases-like"/>
    <property type="match status" value="1"/>
</dbReference>
<dbReference type="GO" id="GO:0009055">
    <property type="term" value="F:electron transfer activity"/>
    <property type="evidence" value="ECO:0007669"/>
    <property type="project" value="InterPro"/>
</dbReference>
<dbReference type="RefSeq" id="WP_192902996.1">
    <property type="nucleotide sequence ID" value="NZ_QFFZ01000061.1"/>
</dbReference>
<dbReference type="SMART" id="SM00893">
    <property type="entry name" value="ETF"/>
    <property type="match status" value="1"/>
</dbReference>